<dbReference type="InterPro" id="IPR036140">
    <property type="entry name" value="PFN_sf"/>
</dbReference>
<dbReference type="GO" id="GO:0030036">
    <property type="term" value="P:actin cytoskeleton organization"/>
    <property type="evidence" value="ECO:0007669"/>
    <property type="project" value="InterPro"/>
</dbReference>
<dbReference type="KEGG" id="oro:101371877"/>
<dbReference type="GO" id="GO:0005856">
    <property type="term" value="C:cytoskeleton"/>
    <property type="evidence" value="ECO:0007669"/>
    <property type="project" value="UniProtKB-SubCell"/>
</dbReference>
<dbReference type="OrthoDB" id="421374at2759"/>
<gene>
    <name evidence="8" type="primary">LOC101371877</name>
</gene>
<dbReference type="InterPro" id="IPR048278">
    <property type="entry name" value="PFN"/>
</dbReference>
<organism evidence="7 8">
    <name type="scientific">Odobenus rosmarus divergens</name>
    <name type="common">Pacific walrus</name>
    <dbReference type="NCBI Taxonomy" id="9708"/>
    <lineage>
        <taxon>Eukaryota</taxon>
        <taxon>Metazoa</taxon>
        <taxon>Chordata</taxon>
        <taxon>Craniata</taxon>
        <taxon>Vertebrata</taxon>
        <taxon>Euteleostomi</taxon>
        <taxon>Mammalia</taxon>
        <taxon>Eutheria</taxon>
        <taxon>Laurasiatheria</taxon>
        <taxon>Carnivora</taxon>
        <taxon>Caniformia</taxon>
        <taxon>Pinnipedia</taxon>
        <taxon>Odobenidae</taxon>
        <taxon>Odobenus</taxon>
    </lineage>
</organism>
<dbReference type="AlphaFoldDB" id="A0A2U3X4N4"/>
<dbReference type="GO" id="GO:0032233">
    <property type="term" value="P:positive regulation of actin filament bundle assembly"/>
    <property type="evidence" value="ECO:0007669"/>
    <property type="project" value="TreeGrafter"/>
</dbReference>
<dbReference type="STRING" id="9708.A0A2U3X4N4"/>
<accession>A0A2U3X4N4</accession>
<dbReference type="InterPro" id="IPR005455">
    <property type="entry name" value="PFN_euk"/>
</dbReference>
<dbReference type="SUPFAM" id="SSF55770">
    <property type="entry name" value="Profilin (actin-binding protein)"/>
    <property type="match status" value="1"/>
</dbReference>
<dbReference type="FunFam" id="3.30.450.30:FF:000017">
    <property type="entry name" value="Profilin"/>
    <property type="match status" value="1"/>
</dbReference>
<dbReference type="PANTHER" id="PTHR13936:SF5">
    <property type="entry name" value="PROFILIN"/>
    <property type="match status" value="1"/>
</dbReference>
<evidence type="ECO:0000256" key="2">
    <source>
        <dbReference type="ARBA" id="ARBA00010058"/>
    </source>
</evidence>
<dbReference type="PRINTS" id="PR01639">
    <property type="entry name" value="PROFILINMAML"/>
</dbReference>
<keyword evidence="3" id="KW-0963">Cytoplasm</keyword>
<dbReference type="RefSeq" id="XP_004417094.1">
    <property type="nucleotide sequence ID" value="XM_004417037.2"/>
</dbReference>
<keyword evidence="4 6" id="KW-0009">Actin-binding</keyword>
<evidence type="ECO:0000313" key="7">
    <source>
        <dbReference type="Proteomes" id="UP000245340"/>
    </source>
</evidence>
<dbReference type="GO" id="GO:0003779">
    <property type="term" value="F:actin binding"/>
    <property type="evidence" value="ECO:0007669"/>
    <property type="project" value="UniProtKB-KW"/>
</dbReference>
<proteinExistence type="inferred from homology"/>
<keyword evidence="7" id="KW-1185">Reference proteome</keyword>
<evidence type="ECO:0000256" key="5">
    <source>
        <dbReference type="ARBA" id="ARBA00023212"/>
    </source>
</evidence>
<evidence type="ECO:0000256" key="4">
    <source>
        <dbReference type="ARBA" id="ARBA00023203"/>
    </source>
</evidence>
<keyword evidence="5" id="KW-0206">Cytoskeleton</keyword>
<dbReference type="Gene3D" id="3.30.450.30">
    <property type="entry name" value="Dynein light chain 2a, cytoplasmic"/>
    <property type="match status" value="1"/>
</dbReference>
<dbReference type="SMART" id="SM00392">
    <property type="entry name" value="PROF"/>
    <property type="match status" value="1"/>
</dbReference>
<evidence type="ECO:0000256" key="1">
    <source>
        <dbReference type="ARBA" id="ARBA00004245"/>
    </source>
</evidence>
<sequence>MQCIGDISEEVWQDCITLFLQTGMCCDVAIITNSPPWLLASYPEGNLFQLTQEEIQTLLAIEGREKLFLQGITLAGTKCLLIRDNLYIEGNNTMDLRTKSQSRGSQAVTVVQIESVYLVVMGQKGTEGGPLNLKAFEMAGYIREAIHQYMAHF</sequence>
<name>A0A2U3X4N4_ODORO</name>
<dbReference type="Proteomes" id="UP000245340">
    <property type="component" value="Unplaced"/>
</dbReference>
<comment type="similarity">
    <text evidence="2 6">Belongs to the profilin family.</text>
</comment>
<reference evidence="8" key="1">
    <citation type="submission" date="2025-08" db="UniProtKB">
        <authorList>
            <consortium name="RefSeq"/>
        </authorList>
    </citation>
    <scope>IDENTIFICATION</scope>
</reference>
<evidence type="ECO:0000256" key="6">
    <source>
        <dbReference type="RuleBase" id="RU003909"/>
    </source>
</evidence>
<evidence type="ECO:0000256" key="3">
    <source>
        <dbReference type="ARBA" id="ARBA00022490"/>
    </source>
</evidence>
<dbReference type="InParanoid" id="A0A2U3X4N4"/>
<dbReference type="InterPro" id="IPR005454">
    <property type="entry name" value="Profilin1/2/3_vertebrate"/>
</dbReference>
<dbReference type="GO" id="GO:0030833">
    <property type="term" value="P:regulation of actin filament polymerization"/>
    <property type="evidence" value="ECO:0007669"/>
    <property type="project" value="TreeGrafter"/>
</dbReference>
<comment type="subcellular location">
    <subcellularLocation>
        <location evidence="1">Cytoplasm</location>
        <location evidence="1">Cytoskeleton</location>
    </subcellularLocation>
</comment>
<dbReference type="PANTHER" id="PTHR13936">
    <property type="entry name" value="PROFILIN"/>
    <property type="match status" value="1"/>
</dbReference>
<protein>
    <recommendedName>
        <fullName evidence="6">Profilin</fullName>
    </recommendedName>
</protein>
<dbReference type="GO" id="GO:0005737">
    <property type="term" value="C:cytoplasm"/>
    <property type="evidence" value="ECO:0007669"/>
    <property type="project" value="TreeGrafter"/>
</dbReference>
<evidence type="ECO:0000313" key="8">
    <source>
        <dbReference type="RefSeq" id="XP_004417094.1"/>
    </source>
</evidence>
<dbReference type="Pfam" id="PF00235">
    <property type="entry name" value="Profilin"/>
    <property type="match status" value="1"/>
</dbReference>
<dbReference type="GeneID" id="101371877"/>